<protein>
    <recommendedName>
        <fullName evidence="2">Secretion system C-terminal sorting domain-containing protein</fullName>
    </recommendedName>
</protein>
<sequence>MKNSLLLWIVTLALGVCVQEAAAQQAPAKKSYKIIIQEKGEEAQVFEYNSLEELRADPRLKDKRLPGFEEGDGRFFLDRDAQDHPFVLRADKLMMLRDSLSTTPFRRYLSIPEGAEIQGSRHFFRSDSGAVIRGDVFKRLEELDIHMPDVEKIQVYRLSEDSLVGGQLSEELRSLLKERQGALGEQERVLIFRLREGAERPALPEAPSLPAPPALPDAELRRLPEPERKGEWLEELSVYPNPSSTQLNVRLQSATPGPALLRLIDSSGRVVHEEQLPDAGLLIKKVLPVPQGKKGVYLLQLKQGNSTHTHRVLLQ</sequence>
<dbReference type="Proteomes" id="UP000011910">
    <property type="component" value="Unassembled WGS sequence"/>
</dbReference>
<keyword evidence="1" id="KW-0732">Signal</keyword>
<evidence type="ECO:0000313" key="4">
    <source>
        <dbReference type="Proteomes" id="UP000011910"/>
    </source>
</evidence>
<dbReference type="AlphaFoldDB" id="M7N0D1"/>
<gene>
    <name evidence="3" type="ORF">ADICEAN_02715</name>
</gene>
<evidence type="ECO:0000313" key="3">
    <source>
        <dbReference type="EMBL" id="EMR02153.1"/>
    </source>
</evidence>
<comment type="caution">
    <text evidence="3">The sequence shown here is derived from an EMBL/GenBank/DDBJ whole genome shotgun (WGS) entry which is preliminary data.</text>
</comment>
<dbReference type="Pfam" id="PF18962">
    <property type="entry name" value="Por_Secre_tail"/>
    <property type="match status" value="1"/>
</dbReference>
<dbReference type="RefSeq" id="WP_009196104.1">
    <property type="nucleotide sequence ID" value="NZ_AODQ01000071.1"/>
</dbReference>
<feature type="domain" description="Secretion system C-terminal sorting" evidence="2">
    <location>
        <begin position="238"/>
        <end position="312"/>
    </location>
</feature>
<proteinExistence type="predicted"/>
<reference evidence="3 4" key="1">
    <citation type="journal article" date="2013" name="Genome Announc.">
        <title>Draft Genome Sequence of Cesiribacter andamanensis Strain AMV16T, Isolated from a Soil Sample from a Mud Volcano in the Andaman Islands, India.</title>
        <authorList>
            <person name="Shivaji S."/>
            <person name="Ara S."/>
            <person name="Begum Z."/>
            <person name="Srinivas T.N."/>
            <person name="Singh A."/>
            <person name="Kumar Pinnaka A."/>
        </authorList>
    </citation>
    <scope>NUCLEOTIDE SEQUENCE [LARGE SCALE GENOMIC DNA]</scope>
    <source>
        <strain evidence="3 4">AMV16</strain>
    </source>
</reference>
<organism evidence="3 4">
    <name type="scientific">Cesiribacter andamanensis AMV16</name>
    <dbReference type="NCBI Taxonomy" id="1279009"/>
    <lineage>
        <taxon>Bacteria</taxon>
        <taxon>Pseudomonadati</taxon>
        <taxon>Bacteroidota</taxon>
        <taxon>Cytophagia</taxon>
        <taxon>Cytophagales</taxon>
        <taxon>Cesiribacteraceae</taxon>
        <taxon>Cesiribacter</taxon>
    </lineage>
</organism>
<dbReference type="InterPro" id="IPR026444">
    <property type="entry name" value="Secre_tail"/>
</dbReference>
<name>M7N0D1_9BACT</name>
<evidence type="ECO:0000256" key="1">
    <source>
        <dbReference type="SAM" id="SignalP"/>
    </source>
</evidence>
<dbReference type="OrthoDB" id="870410at2"/>
<feature type="signal peptide" evidence="1">
    <location>
        <begin position="1"/>
        <end position="22"/>
    </location>
</feature>
<dbReference type="STRING" id="1279009.ADICEAN_02715"/>
<feature type="chain" id="PRO_5004081558" description="Secretion system C-terminal sorting domain-containing protein" evidence="1">
    <location>
        <begin position="23"/>
        <end position="315"/>
    </location>
</feature>
<dbReference type="NCBIfam" id="TIGR04183">
    <property type="entry name" value="Por_Secre_tail"/>
    <property type="match status" value="1"/>
</dbReference>
<keyword evidence="4" id="KW-1185">Reference proteome</keyword>
<accession>M7N0D1</accession>
<evidence type="ECO:0000259" key="2">
    <source>
        <dbReference type="Pfam" id="PF18962"/>
    </source>
</evidence>
<dbReference type="EMBL" id="AODQ01000071">
    <property type="protein sequence ID" value="EMR02153.1"/>
    <property type="molecule type" value="Genomic_DNA"/>
</dbReference>